<evidence type="ECO:0000259" key="5">
    <source>
        <dbReference type="Pfam" id="PF01416"/>
    </source>
</evidence>
<accession>U6L028</accession>
<dbReference type="VEuPathDB" id="ToxoDB:ETH_00001380"/>
<organism evidence="6 7">
    <name type="scientific">Eimeria tenella</name>
    <name type="common">Coccidian parasite</name>
    <dbReference type="NCBI Taxonomy" id="5802"/>
    <lineage>
        <taxon>Eukaryota</taxon>
        <taxon>Sar</taxon>
        <taxon>Alveolata</taxon>
        <taxon>Apicomplexa</taxon>
        <taxon>Conoidasida</taxon>
        <taxon>Coccidia</taxon>
        <taxon>Eucoccidiorida</taxon>
        <taxon>Eimeriorina</taxon>
        <taxon>Eimeriidae</taxon>
        <taxon>Eimeria</taxon>
    </lineage>
</organism>
<dbReference type="OrthoDB" id="25767at2759"/>
<comment type="catalytic activity">
    <reaction evidence="4">
        <text>uridine(38/39/40) in tRNA = pseudouridine(38/39/40) in tRNA</text>
        <dbReference type="Rhea" id="RHEA:22376"/>
        <dbReference type="Rhea" id="RHEA-COMP:10085"/>
        <dbReference type="Rhea" id="RHEA-COMP:10087"/>
        <dbReference type="ChEBI" id="CHEBI:65314"/>
        <dbReference type="ChEBI" id="CHEBI:65315"/>
        <dbReference type="EC" id="5.4.99.12"/>
    </reaction>
</comment>
<evidence type="ECO:0000313" key="6">
    <source>
        <dbReference type="EMBL" id="CDJ41914.1"/>
    </source>
</evidence>
<proteinExistence type="inferred from homology"/>
<gene>
    <name evidence="6" type="ORF">ETH_00001380</name>
</gene>
<keyword evidence="2 4" id="KW-0819">tRNA processing</keyword>
<evidence type="ECO:0000313" key="7">
    <source>
        <dbReference type="Proteomes" id="UP000030747"/>
    </source>
</evidence>
<feature type="domain" description="Pseudouridine synthase I TruA alpha/beta" evidence="5">
    <location>
        <begin position="175"/>
        <end position="267"/>
    </location>
</feature>
<dbReference type="GO" id="GO:0160147">
    <property type="term" value="F:tRNA pseudouridine(38-40) synthase activity"/>
    <property type="evidence" value="ECO:0007669"/>
    <property type="project" value="UniProtKB-EC"/>
</dbReference>
<keyword evidence="7" id="KW-1185">Reference proteome</keyword>
<dbReference type="GO" id="GO:1990481">
    <property type="term" value="P:mRNA pseudouridine synthesis"/>
    <property type="evidence" value="ECO:0007669"/>
    <property type="project" value="TreeGrafter"/>
</dbReference>
<dbReference type="EMBL" id="HG675681">
    <property type="protein sequence ID" value="CDJ41914.1"/>
    <property type="molecule type" value="Genomic_DNA"/>
</dbReference>
<evidence type="ECO:0000256" key="3">
    <source>
        <dbReference type="ARBA" id="ARBA00023235"/>
    </source>
</evidence>
<dbReference type="AlphaFoldDB" id="U6L028"/>
<reference evidence="6" key="1">
    <citation type="submission" date="2013-10" db="EMBL/GenBank/DDBJ databases">
        <title>Genomic analysis of the causative agents of coccidiosis in chickens.</title>
        <authorList>
            <person name="Reid A.J."/>
            <person name="Blake D."/>
            <person name="Billington K."/>
            <person name="Browne H."/>
            <person name="Dunn M."/>
            <person name="Hung S."/>
            <person name="Kawahara F."/>
            <person name="Miranda-Saavedra D."/>
            <person name="Mourier T."/>
            <person name="Nagra H."/>
            <person name="Otto T.D."/>
            <person name="Rawlings N."/>
            <person name="Sanchez A."/>
            <person name="Sanders M."/>
            <person name="Subramaniam C."/>
            <person name="Tay Y."/>
            <person name="Dear P."/>
            <person name="Doerig C."/>
            <person name="Gruber A."/>
            <person name="Parkinson J."/>
            <person name="Shirley M."/>
            <person name="Wan K.L."/>
            <person name="Berriman M."/>
            <person name="Tomley F."/>
            <person name="Pain A."/>
        </authorList>
    </citation>
    <scope>NUCLEOTIDE SEQUENCE [LARGE SCALE GENOMIC DNA]</scope>
    <source>
        <strain evidence="6">Houghton</strain>
    </source>
</reference>
<dbReference type="PANTHER" id="PTHR11142:SF5">
    <property type="entry name" value="TRNA PSEUDOURIDINE(38_39) SYNTHASE"/>
    <property type="match status" value="1"/>
</dbReference>
<name>U6L028_EIMTE</name>
<dbReference type="GO" id="GO:0005737">
    <property type="term" value="C:cytoplasm"/>
    <property type="evidence" value="ECO:0007669"/>
    <property type="project" value="TreeGrafter"/>
</dbReference>
<reference evidence="6" key="2">
    <citation type="submission" date="2013-10" db="EMBL/GenBank/DDBJ databases">
        <authorList>
            <person name="Aslett M."/>
        </authorList>
    </citation>
    <scope>NUCLEOTIDE SEQUENCE [LARGE SCALE GENOMIC DNA]</scope>
    <source>
        <strain evidence="6">Houghton</strain>
    </source>
</reference>
<dbReference type="GO" id="GO:0005634">
    <property type="term" value="C:nucleus"/>
    <property type="evidence" value="ECO:0007669"/>
    <property type="project" value="TreeGrafter"/>
</dbReference>
<evidence type="ECO:0000256" key="2">
    <source>
        <dbReference type="ARBA" id="ARBA00022694"/>
    </source>
</evidence>
<dbReference type="Proteomes" id="UP000030747">
    <property type="component" value="Unassembled WGS sequence"/>
</dbReference>
<dbReference type="InterPro" id="IPR020097">
    <property type="entry name" value="PsdUridine_synth_TruA_a/b_dom"/>
</dbReference>
<dbReference type="OMA" id="ACLIPNR"/>
<dbReference type="InterPro" id="IPR020103">
    <property type="entry name" value="PsdUridine_synth_cat_dom_sf"/>
</dbReference>
<dbReference type="GO" id="GO:0031119">
    <property type="term" value="P:tRNA pseudouridine synthesis"/>
    <property type="evidence" value="ECO:0007669"/>
    <property type="project" value="TreeGrafter"/>
</dbReference>
<dbReference type="InterPro" id="IPR020095">
    <property type="entry name" value="PsdUridine_synth_TruA_C"/>
</dbReference>
<dbReference type="InterPro" id="IPR020094">
    <property type="entry name" value="TruA/RsuA/RluB/E/F_N"/>
</dbReference>
<dbReference type="Gene3D" id="3.30.70.580">
    <property type="entry name" value="Pseudouridine synthase I, catalytic domain, N-terminal subdomain"/>
    <property type="match status" value="1"/>
</dbReference>
<protein>
    <recommendedName>
        <fullName evidence="4">tRNA pseudouridine synthase</fullName>
        <ecNumber evidence="4">5.4.99.12</ecNumber>
    </recommendedName>
</protein>
<dbReference type="HAMAP" id="MF_00171">
    <property type="entry name" value="TruA"/>
    <property type="match status" value="1"/>
</dbReference>
<dbReference type="PANTHER" id="PTHR11142">
    <property type="entry name" value="PSEUDOURIDYLATE SYNTHASE"/>
    <property type="match status" value="1"/>
</dbReference>
<comment type="similarity">
    <text evidence="1 4">Belongs to the tRNA pseudouridine synthase TruA family.</text>
</comment>
<dbReference type="VEuPathDB" id="ToxoDB:ETH2_1242100"/>
<dbReference type="GeneID" id="25249491"/>
<dbReference type="NCBIfam" id="TIGR00071">
    <property type="entry name" value="hisT_truA"/>
    <property type="match status" value="1"/>
</dbReference>
<dbReference type="SUPFAM" id="SSF55120">
    <property type="entry name" value="Pseudouridine synthase"/>
    <property type="match status" value="1"/>
</dbReference>
<dbReference type="RefSeq" id="XP_013232664.1">
    <property type="nucleotide sequence ID" value="XM_013377210.1"/>
</dbReference>
<dbReference type="EC" id="5.4.99.12" evidence="4"/>
<dbReference type="GO" id="GO:0003723">
    <property type="term" value="F:RNA binding"/>
    <property type="evidence" value="ECO:0007669"/>
    <property type="project" value="InterPro"/>
</dbReference>
<dbReference type="InterPro" id="IPR001406">
    <property type="entry name" value="PsdUridine_synth_TruA"/>
</dbReference>
<keyword evidence="3 4" id="KW-0413">Isomerase</keyword>
<dbReference type="Gene3D" id="3.30.70.660">
    <property type="entry name" value="Pseudouridine synthase I, catalytic domain, C-terminal subdomain"/>
    <property type="match status" value="1"/>
</dbReference>
<dbReference type="Pfam" id="PF01416">
    <property type="entry name" value="PseudoU_synth_1"/>
    <property type="match status" value="1"/>
</dbReference>
<evidence type="ECO:0000256" key="1">
    <source>
        <dbReference type="ARBA" id="ARBA00009375"/>
    </source>
</evidence>
<evidence type="ECO:0000256" key="4">
    <source>
        <dbReference type="RuleBase" id="RU003792"/>
    </source>
</evidence>
<sequence>MTMGSTAVGTEAATASETFLTATTVTKVSQKTLPAVLVRPTVMPGPHLNGLAAQAEDSGIPTVEDTLFRCMERACLIPNRHACNFSRCGRTDKGVHAAGNYVSLDMRVIQGAAQQDSGGCTVYVPLLNRLLPPDIRVLAATQVPPTFDARFDCLFRVYKYFFGTAGLDISRMRAAAKQFLGMHNFLRFCKVDRKQERSLWRRIIRFDLELQEDGFGVATIVGVSFLWHQVRYMMAALMEVGRGAWPAACISTLLREGLEVEAAVEAAKLDAAEESASMTRAGSTEVEELRLATESCCTALHPAPASNLVLYDCCFEGLYFSRTGAVNRLMLKPGDTEALHSPAKKLREAEADPQNSIAHPESAGKQNSAFEDEGICNTQTACNTNFGFGPRSTEESRTFQDEYMRSAHRMMVLRCLCEHSFPPW</sequence>